<sequence>MTLRFEDPYWSADDWTTQRQDILRKELQSELHPDHQLFNQSWQIIASRVDNDDVILRLDCGKIAVVHLTWTSAPESGGFPNTRLFDNATKFWEKEMHKEILNYKS</sequence>
<reference evidence="1 2" key="1">
    <citation type="submission" date="2020-08" db="EMBL/GenBank/DDBJ databases">
        <title>Genomic Encyclopedia of Type Strains, Phase IV (KMG-IV): sequencing the most valuable type-strain genomes for metagenomic binning, comparative biology and taxonomic classification.</title>
        <authorList>
            <person name="Goeker M."/>
        </authorList>
    </citation>
    <scope>NUCLEOTIDE SEQUENCE [LARGE SCALE GENOMIC DNA]</scope>
    <source>
        <strain evidence="1 2">DSM 105137</strain>
    </source>
</reference>
<organism evidence="1 2">
    <name type="scientific">Neolewinella aquimaris</name>
    <dbReference type="NCBI Taxonomy" id="1835722"/>
    <lineage>
        <taxon>Bacteria</taxon>
        <taxon>Pseudomonadati</taxon>
        <taxon>Bacteroidota</taxon>
        <taxon>Saprospiria</taxon>
        <taxon>Saprospirales</taxon>
        <taxon>Lewinellaceae</taxon>
        <taxon>Neolewinella</taxon>
    </lineage>
</organism>
<evidence type="ECO:0000313" key="1">
    <source>
        <dbReference type="EMBL" id="MBB4081147.1"/>
    </source>
</evidence>
<accession>A0A840ECE1</accession>
<keyword evidence="2" id="KW-1185">Reference proteome</keyword>
<gene>
    <name evidence="1" type="ORF">GGR28_003795</name>
</gene>
<proteinExistence type="predicted"/>
<protein>
    <submittedName>
        <fullName evidence="1">Uncharacterized protein</fullName>
    </submittedName>
</protein>
<name>A0A840ECE1_9BACT</name>
<dbReference type="RefSeq" id="WP_183497372.1">
    <property type="nucleotide sequence ID" value="NZ_JACIFF010000018.1"/>
</dbReference>
<dbReference type="EMBL" id="JACIFF010000018">
    <property type="protein sequence ID" value="MBB4081147.1"/>
    <property type="molecule type" value="Genomic_DNA"/>
</dbReference>
<dbReference type="Proteomes" id="UP000576209">
    <property type="component" value="Unassembled WGS sequence"/>
</dbReference>
<dbReference type="AlphaFoldDB" id="A0A840ECE1"/>
<comment type="caution">
    <text evidence="1">The sequence shown here is derived from an EMBL/GenBank/DDBJ whole genome shotgun (WGS) entry which is preliminary data.</text>
</comment>
<evidence type="ECO:0000313" key="2">
    <source>
        <dbReference type="Proteomes" id="UP000576209"/>
    </source>
</evidence>